<proteinExistence type="predicted"/>
<dbReference type="Pfam" id="PF00561">
    <property type="entry name" value="Abhydrolase_1"/>
    <property type="match status" value="1"/>
</dbReference>
<dbReference type="SUPFAM" id="SSF53474">
    <property type="entry name" value="alpha/beta-Hydrolases"/>
    <property type="match status" value="1"/>
</dbReference>
<dbReference type="InterPro" id="IPR000073">
    <property type="entry name" value="AB_hydrolase_1"/>
</dbReference>
<reference evidence="2 3" key="1">
    <citation type="submission" date="2019-07" db="EMBL/GenBank/DDBJ databases">
        <title>Full genome sequence of Devosia sp. Gsoil 520.</title>
        <authorList>
            <person name="Im W.-T."/>
        </authorList>
    </citation>
    <scope>NUCLEOTIDE SEQUENCE [LARGE SCALE GENOMIC DNA]</scope>
    <source>
        <strain evidence="2 3">Gsoil 520</strain>
    </source>
</reference>
<dbReference type="GO" id="GO:0017171">
    <property type="term" value="F:serine hydrolase activity"/>
    <property type="evidence" value="ECO:0007669"/>
    <property type="project" value="TreeGrafter"/>
</dbReference>
<dbReference type="AlphaFoldDB" id="A0A5B8LVD7"/>
<evidence type="ECO:0000313" key="3">
    <source>
        <dbReference type="Proteomes" id="UP000315364"/>
    </source>
</evidence>
<dbReference type="InterPro" id="IPR029058">
    <property type="entry name" value="AB_hydrolase_fold"/>
</dbReference>
<dbReference type="EMBL" id="CP042304">
    <property type="protein sequence ID" value="QDZ12056.1"/>
    <property type="molecule type" value="Genomic_DNA"/>
</dbReference>
<dbReference type="PRINTS" id="PR00111">
    <property type="entry name" value="ABHYDROLASE"/>
</dbReference>
<dbReference type="PANTHER" id="PTHR46331">
    <property type="entry name" value="VALACYCLOVIR HYDROLASE"/>
    <property type="match status" value="1"/>
</dbReference>
<name>A0A5B8LVD7_9HYPH</name>
<keyword evidence="2" id="KW-0378">Hydrolase</keyword>
<accession>A0A5B8LVD7</accession>
<keyword evidence="3" id="KW-1185">Reference proteome</keyword>
<dbReference type="OrthoDB" id="9780765at2"/>
<organism evidence="2 3">
    <name type="scientific">Devosia ginsengisoli</name>
    <dbReference type="NCBI Taxonomy" id="400770"/>
    <lineage>
        <taxon>Bacteria</taxon>
        <taxon>Pseudomonadati</taxon>
        <taxon>Pseudomonadota</taxon>
        <taxon>Alphaproteobacteria</taxon>
        <taxon>Hyphomicrobiales</taxon>
        <taxon>Devosiaceae</taxon>
        <taxon>Devosia</taxon>
    </lineage>
</organism>
<feature type="domain" description="AB hydrolase-1" evidence="1">
    <location>
        <begin position="114"/>
        <end position="296"/>
    </location>
</feature>
<gene>
    <name evidence="2" type="ORF">FPZ08_15685</name>
</gene>
<protein>
    <submittedName>
        <fullName evidence="2">Alpha/beta hydrolase</fullName>
    </submittedName>
</protein>
<dbReference type="PANTHER" id="PTHR46331:SF2">
    <property type="entry name" value="VALACYCLOVIR HYDROLASE"/>
    <property type="match status" value="1"/>
</dbReference>
<evidence type="ECO:0000259" key="1">
    <source>
        <dbReference type="Pfam" id="PF00561"/>
    </source>
</evidence>
<dbReference type="Proteomes" id="UP000315364">
    <property type="component" value="Chromosome"/>
</dbReference>
<evidence type="ECO:0000313" key="2">
    <source>
        <dbReference type="EMBL" id="QDZ12056.1"/>
    </source>
</evidence>
<dbReference type="KEGG" id="dea:FPZ08_15685"/>
<sequence length="355" mass="38786">MNCPAVTTCPCSCRTNWRLCWNRREGFGRIIYRACRFLFPLLVVKAEKRRLPMLRRTFLSLTAALAPLMALPAFAQQSDQPAPGAAMLPAPSKSGYAPVNGVEVYYAVYGEGDPLVLLHGGLANIDMFGPNVALLAQGRQVIAIDLQGHGHTLPFDRPMTYEAMADDVAGVIEYLGFEKADIMGYSLGGGTALRVAIQHPDLVDRLVVVSAPYAWAGWHDYNQQGMRSMTPDMAEGMKGTPLYESYAAVAPDVNNFPTLIEQVTAMMMHDFDWAAEVREITAPTLLMVADWDAVRTSHVASFFELLGGGLQDALWDGSGMNANRLAIIPNATHYNIFNDTRPGETAIAFLDAPAQ</sequence>
<dbReference type="Gene3D" id="3.40.50.1820">
    <property type="entry name" value="alpha/beta hydrolase"/>
    <property type="match status" value="1"/>
</dbReference>